<sequence>MSKKVTMQDIANKLNISKNSVSQALRGKEGVSEETRQLVIKTAKEMGYTYVGNRNSFSQQEKKGSIGLIATDVAFSLKNFFGEIFLSIEREASQKGKYLHIQSINKEQKENLILPPFIEQKQVDGILVISHISNAYIQKVLDTGIPTVLVDHHHPNLEADAILTNNRFGAYLAVQHLIELGHRDIAFVGKIDYSPSYEERFEGYLLALKEYGIEPREEIIFRNAIEEEEEVVGYVQSLDKQPTAWFCVNDGFGFFVLSALKQLGMNIPNDVSVCSYDNGQLSQLSSPKTTTVDIDLNLYGKRAVEMLFWRMENRDEPIQELLLTSKLIKRESTGVAPRG</sequence>
<dbReference type="Gene3D" id="1.10.260.40">
    <property type="entry name" value="lambda repressor-like DNA-binding domains"/>
    <property type="match status" value="1"/>
</dbReference>
<keyword evidence="2" id="KW-0805">Transcription regulation</keyword>
<gene>
    <name evidence="6" type="ORF">OE104_07835</name>
</gene>
<dbReference type="RefSeq" id="WP_275416335.1">
    <property type="nucleotide sequence ID" value="NZ_CP106878.1"/>
</dbReference>
<keyword evidence="1" id="KW-0678">Repressor</keyword>
<dbReference type="InterPro" id="IPR046335">
    <property type="entry name" value="LacI/GalR-like_sensor"/>
</dbReference>
<dbReference type="Pfam" id="PF00356">
    <property type="entry name" value="LacI"/>
    <property type="match status" value="1"/>
</dbReference>
<name>A0A9E8LS50_9BACI</name>
<evidence type="ECO:0000313" key="7">
    <source>
        <dbReference type="Proteomes" id="UP001164718"/>
    </source>
</evidence>
<accession>A0A9E8LS50</accession>
<dbReference type="InterPro" id="IPR000843">
    <property type="entry name" value="HTH_LacI"/>
</dbReference>
<evidence type="ECO:0000259" key="5">
    <source>
        <dbReference type="PROSITE" id="PS50932"/>
    </source>
</evidence>
<feature type="domain" description="HTH lacI-type" evidence="5">
    <location>
        <begin position="5"/>
        <end position="59"/>
    </location>
</feature>
<proteinExistence type="predicted"/>
<keyword evidence="4" id="KW-0804">Transcription</keyword>
<dbReference type="SUPFAM" id="SSF53822">
    <property type="entry name" value="Periplasmic binding protein-like I"/>
    <property type="match status" value="1"/>
</dbReference>
<evidence type="ECO:0000256" key="1">
    <source>
        <dbReference type="ARBA" id="ARBA00022491"/>
    </source>
</evidence>
<protein>
    <submittedName>
        <fullName evidence="6">Substrate-binding domain-containing protein</fullName>
    </submittedName>
</protein>
<evidence type="ECO:0000256" key="4">
    <source>
        <dbReference type="ARBA" id="ARBA00023163"/>
    </source>
</evidence>
<dbReference type="Gene3D" id="3.40.50.2300">
    <property type="match status" value="2"/>
</dbReference>
<keyword evidence="7" id="KW-1185">Reference proteome</keyword>
<dbReference type="AlphaFoldDB" id="A0A9E8LS50"/>
<dbReference type="GO" id="GO:0000976">
    <property type="term" value="F:transcription cis-regulatory region binding"/>
    <property type="evidence" value="ECO:0007669"/>
    <property type="project" value="TreeGrafter"/>
</dbReference>
<evidence type="ECO:0000256" key="2">
    <source>
        <dbReference type="ARBA" id="ARBA00023015"/>
    </source>
</evidence>
<dbReference type="KEGG" id="faf:OE104_07835"/>
<dbReference type="PROSITE" id="PS50932">
    <property type="entry name" value="HTH_LACI_2"/>
    <property type="match status" value="1"/>
</dbReference>
<keyword evidence="3" id="KW-0238">DNA-binding</keyword>
<dbReference type="EMBL" id="CP106878">
    <property type="protein sequence ID" value="WAA08558.1"/>
    <property type="molecule type" value="Genomic_DNA"/>
</dbReference>
<dbReference type="CDD" id="cd19974">
    <property type="entry name" value="PBP1_LacI-like"/>
    <property type="match status" value="1"/>
</dbReference>
<evidence type="ECO:0000313" key="6">
    <source>
        <dbReference type="EMBL" id="WAA08558.1"/>
    </source>
</evidence>
<reference evidence="6" key="1">
    <citation type="submission" date="2022-09" db="EMBL/GenBank/DDBJ databases">
        <title>Complete Genomes of Fervidibacillus albus and Fervidibacillus halotolerans isolated from tidal flat sediments.</title>
        <authorList>
            <person name="Kwon K.K."/>
            <person name="Yang S.-H."/>
            <person name="Park M.J."/>
            <person name="Oh H.-M."/>
        </authorList>
    </citation>
    <scope>NUCLEOTIDE SEQUENCE</scope>
    <source>
        <strain evidence="6">MEBiC13591</strain>
    </source>
</reference>
<dbReference type="InterPro" id="IPR010982">
    <property type="entry name" value="Lambda_DNA-bd_dom_sf"/>
</dbReference>
<dbReference type="GO" id="GO:0003700">
    <property type="term" value="F:DNA-binding transcription factor activity"/>
    <property type="evidence" value="ECO:0007669"/>
    <property type="project" value="TreeGrafter"/>
</dbReference>
<evidence type="ECO:0000256" key="3">
    <source>
        <dbReference type="ARBA" id="ARBA00023125"/>
    </source>
</evidence>
<dbReference type="SUPFAM" id="SSF47413">
    <property type="entry name" value="lambda repressor-like DNA-binding domains"/>
    <property type="match status" value="1"/>
</dbReference>
<dbReference type="SMART" id="SM00354">
    <property type="entry name" value="HTH_LACI"/>
    <property type="match status" value="1"/>
</dbReference>
<dbReference type="Proteomes" id="UP001164718">
    <property type="component" value="Chromosome"/>
</dbReference>
<dbReference type="InterPro" id="IPR028082">
    <property type="entry name" value="Peripla_BP_I"/>
</dbReference>
<dbReference type="Pfam" id="PF13377">
    <property type="entry name" value="Peripla_BP_3"/>
    <property type="match status" value="1"/>
</dbReference>
<dbReference type="PANTHER" id="PTHR30146:SF148">
    <property type="entry name" value="HTH-TYPE TRANSCRIPTIONAL REPRESSOR PURR-RELATED"/>
    <property type="match status" value="1"/>
</dbReference>
<organism evidence="6 7">
    <name type="scientific">Fervidibacillus albus</name>
    <dbReference type="NCBI Taxonomy" id="2980026"/>
    <lineage>
        <taxon>Bacteria</taxon>
        <taxon>Bacillati</taxon>
        <taxon>Bacillota</taxon>
        <taxon>Bacilli</taxon>
        <taxon>Bacillales</taxon>
        <taxon>Bacillaceae</taxon>
        <taxon>Fervidibacillus</taxon>
    </lineage>
</organism>
<dbReference type="CDD" id="cd01392">
    <property type="entry name" value="HTH_LacI"/>
    <property type="match status" value="1"/>
</dbReference>
<dbReference type="PANTHER" id="PTHR30146">
    <property type="entry name" value="LACI-RELATED TRANSCRIPTIONAL REPRESSOR"/>
    <property type="match status" value="1"/>
</dbReference>